<dbReference type="InParanoid" id="A0A2K1JIT5"/>
<dbReference type="Gramene" id="Pp3c14_22130V3.1">
    <property type="protein sequence ID" value="PAC:32961908.CDS.1"/>
    <property type="gene ID" value="Pp3c14_22130"/>
</dbReference>
<keyword evidence="3" id="KW-1185">Reference proteome</keyword>
<organism evidence="1">
    <name type="scientific">Physcomitrium patens</name>
    <name type="common">Spreading-leaved earth moss</name>
    <name type="synonym">Physcomitrella patens</name>
    <dbReference type="NCBI Taxonomy" id="3218"/>
    <lineage>
        <taxon>Eukaryota</taxon>
        <taxon>Viridiplantae</taxon>
        <taxon>Streptophyta</taxon>
        <taxon>Embryophyta</taxon>
        <taxon>Bryophyta</taxon>
        <taxon>Bryophytina</taxon>
        <taxon>Bryopsida</taxon>
        <taxon>Funariidae</taxon>
        <taxon>Funariales</taxon>
        <taxon>Funariaceae</taxon>
        <taxon>Physcomitrium</taxon>
    </lineage>
</organism>
<reference evidence="2" key="3">
    <citation type="submission" date="2020-12" db="UniProtKB">
        <authorList>
            <consortium name="EnsemblPlants"/>
        </authorList>
    </citation>
    <scope>IDENTIFICATION</scope>
</reference>
<gene>
    <name evidence="1" type="ORF">PHYPA_018865</name>
</gene>
<sequence>MSWDLCMVATIISTYSRSSGYVVLVLVRDKVLCGLLLLSDSVLPLGASTVFSP</sequence>
<name>A0A2K1JIT5_PHYPA</name>
<evidence type="ECO:0000313" key="2">
    <source>
        <dbReference type="EnsemblPlants" id="PAC:32961908.CDS.1"/>
    </source>
</evidence>
<evidence type="ECO:0000313" key="3">
    <source>
        <dbReference type="Proteomes" id="UP000006727"/>
    </source>
</evidence>
<reference evidence="1 3" key="1">
    <citation type="journal article" date="2008" name="Science">
        <title>The Physcomitrella genome reveals evolutionary insights into the conquest of land by plants.</title>
        <authorList>
            <person name="Rensing S."/>
            <person name="Lang D."/>
            <person name="Zimmer A."/>
            <person name="Terry A."/>
            <person name="Salamov A."/>
            <person name="Shapiro H."/>
            <person name="Nishiyama T."/>
            <person name="Perroud P.-F."/>
            <person name="Lindquist E."/>
            <person name="Kamisugi Y."/>
            <person name="Tanahashi T."/>
            <person name="Sakakibara K."/>
            <person name="Fujita T."/>
            <person name="Oishi K."/>
            <person name="Shin-I T."/>
            <person name="Kuroki Y."/>
            <person name="Toyoda A."/>
            <person name="Suzuki Y."/>
            <person name="Hashimoto A."/>
            <person name="Yamaguchi K."/>
            <person name="Sugano A."/>
            <person name="Kohara Y."/>
            <person name="Fujiyama A."/>
            <person name="Anterola A."/>
            <person name="Aoki S."/>
            <person name="Ashton N."/>
            <person name="Barbazuk W.B."/>
            <person name="Barker E."/>
            <person name="Bennetzen J."/>
            <person name="Bezanilla M."/>
            <person name="Blankenship R."/>
            <person name="Cho S.H."/>
            <person name="Dutcher S."/>
            <person name="Estelle M."/>
            <person name="Fawcett J.A."/>
            <person name="Gundlach H."/>
            <person name="Hanada K."/>
            <person name="Heyl A."/>
            <person name="Hicks K.A."/>
            <person name="Hugh J."/>
            <person name="Lohr M."/>
            <person name="Mayer K."/>
            <person name="Melkozernov A."/>
            <person name="Murata T."/>
            <person name="Nelson D."/>
            <person name="Pils B."/>
            <person name="Prigge M."/>
            <person name="Reiss B."/>
            <person name="Renner T."/>
            <person name="Rombauts S."/>
            <person name="Rushton P."/>
            <person name="Sanderfoot A."/>
            <person name="Schween G."/>
            <person name="Shiu S.-H."/>
            <person name="Stueber K."/>
            <person name="Theodoulou F.L."/>
            <person name="Tu H."/>
            <person name="Van de Peer Y."/>
            <person name="Verrier P.J."/>
            <person name="Waters E."/>
            <person name="Wood A."/>
            <person name="Yang L."/>
            <person name="Cove D."/>
            <person name="Cuming A."/>
            <person name="Hasebe M."/>
            <person name="Lucas S."/>
            <person name="Mishler D.B."/>
            <person name="Reski R."/>
            <person name="Grigoriev I."/>
            <person name="Quatrano R.S."/>
            <person name="Boore J.L."/>
        </authorList>
    </citation>
    <scope>NUCLEOTIDE SEQUENCE [LARGE SCALE GENOMIC DNA]</scope>
    <source>
        <strain evidence="2 3">cv. Gransden 2004</strain>
    </source>
</reference>
<dbReference type="PaxDb" id="3218-PP1S34_367V6.1"/>
<protein>
    <submittedName>
        <fullName evidence="1 2">Uncharacterized protein</fullName>
    </submittedName>
</protein>
<proteinExistence type="predicted"/>
<dbReference type="EnsemblPlants" id="Pp3c14_22130V3.2">
    <property type="protein sequence ID" value="PAC:32961909.CDS.1"/>
    <property type="gene ID" value="Pp3c14_22130"/>
</dbReference>
<dbReference type="AlphaFoldDB" id="A0A2K1JIT5"/>
<accession>A0A2K1JIT5</accession>
<dbReference type="EMBL" id="ABEU02000014">
    <property type="protein sequence ID" value="PNR41462.1"/>
    <property type="molecule type" value="Genomic_DNA"/>
</dbReference>
<dbReference type="Proteomes" id="UP000006727">
    <property type="component" value="Chromosome 14"/>
</dbReference>
<reference evidence="1 3" key="2">
    <citation type="journal article" date="2018" name="Plant J.">
        <title>The Physcomitrella patens chromosome-scale assembly reveals moss genome structure and evolution.</title>
        <authorList>
            <person name="Lang D."/>
            <person name="Ullrich K.K."/>
            <person name="Murat F."/>
            <person name="Fuchs J."/>
            <person name="Jenkins J."/>
            <person name="Haas F.B."/>
            <person name="Piednoel M."/>
            <person name="Gundlach H."/>
            <person name="Van Bel M."/>
            <person name="Meyberg R."/>
            <person name="Vives C."/>
            <person name="Morata J."/>
            <person name="Symeonidi A."/>
            <person name="Hiss M."/>
            <person name="Muchero W."/>
            <person name="Kamisugi Y."/>
            <person name="Saleh O."/>
            <person name="Blanc G."/>
            <person name="Decker E.L."/>
            <person name="van Gessel N."/>
            <person name="Grimwood J."/>
            <person name="Hayes R.D."/>
            <person name="Graham S.W."/>
            <person name="Gunter L.E."/>
            <person name="McDaniel S.F."/>
            <person name="Hoernstein S.N.W."/>
            <person name="Larsson A."/>
            <person name="Li F.W."/>
            <person name="Perroud P.F."/>
            <person name="Phillips J."/>
            <person name="Ranjan P."/>
            <person name="Rokshar D.S."/>
            <person name="Rothfels C.J."/>
            <person name="Schneider L."/>
            <person name="Shu S."/>
            <person name="Stevenson D.W."/>
            <person name="Thummler F."/>
            <person name="Tillich M."/>
            <person name="Villarreal Aguilar J.C."/>
            <person name="Widiez T."/>
            <person name="Wong G.K."/>
            <person name="Wymore A."/>
            <person name="Zhang Y."/>
            <person name="Zimmer A.D."/>
            <person name="Quatrano R.S."/>
            <person name="Mayer K.F.X."/>
            <person name="Goodstein D."/>
            <person name="Casacuberta J.M."/>
            <person name="Vandepoele K."/>
            <person name="Reski R."/>
            <person name="Cuming A.C."/>
            <person name="Tuskan G.A."/>
            <person name="Maumus F."/>
            <person name="Salse J."/>
            <person name="Schmutz J."/>
            <person name="Rensing S.A."/>
        </authorList>
    </citation>
    <scope>NUCLEOTIDE SEQUENCE [LARGE SCALE GENOMIC DNA]</scope>
    <source>
        <strain evidence="2 3">cv. Gransden 2004</strain>
    </source>
</reference>
<dbReference type="Gramene" id="Pp3c14_22130V3.2">
    <property type="protein sequence ID" value="PAC:32961909.CDS.1"/>
    <property type="gene ID" value="Pp3c14_22130"/>
</dbReference>
<dbReference type="EnsemblPlants" id="Pp3c14_22130V3.1">
    <property type="protein sequence ID" value="PAC:32961908.CDS.1"/>
    <property type="gene ID" value="Pp3c14_22130"/>
</dbReference>
<evidence type="ECO:0000313" key="1">
    <source>
        <dbReference type="EMBL" id="PNR41462.1"/>
    </source>
</evidence>